<dbReference type="Pfam" id="PF23128">
    <property type="entry name" value="YbjQ_4"/>
    <property type="match status" value="1"/>
</dbReference>
<evidence type="ECO:0000313" key="4">
    <source>
        <dbReference type="Proteomes" id="UP000822476"/>
    </source>
</evidence>
<evidence type="ECO:0000256" key="1">
    <source>
        <dbReference type="SAM" id="MobiDB-lite"/>
    </source>
</evidence>
<comment type="caution">
    <text evidence="3">The sequence shown here is derived from an EMBL/GenBank/DDBJ whole genome shotgun (WGS) entry which is preliminary data.</text>
</comment>
<dbReference type="GO" id="GO:0065002">
    <property type="term" value="P:intracellular protein transmembrane transport"/>
    <property type="evidence" value="ECO:0007669"/>
    <property type="project" value="TreeGrafter"/>
</dbReference>
<dbReference type="GO" id="GO:0072659">
    <property type="term" value="P:protein localization to plasma membrane"/>
    <property type="evidence" value="ECO:0007669"/>
    <property type="project" value="TreeGrafter"/>
</dbReference>
<dbReference type="AlphaFoldDB" id="A0A8S9YRP9"/>
<evidence type="ECO:0000313" key="3">
    <source>
        <dbReference type="EMBL" id="KAF7257655.1"/>
    </source>
</evidence>
<dbReference type="InterPro" id="IPR057815">
    <property type="entry name" value="C2CD5_C"/>
</dbReference>
<dbReference type="GO" id="GO:0090314">
    <property type="term" value="P:positive regulation of protein targeting to membrane"/>
    <property type="evidence" value="ECO:0007669"/>
    <property type="project" value="TreeGrafter"/>
</dbReference>
<proteinExistence type="predicted"/>
<dbReference type="InterPro" id="IPR038983">
    <property type="entry name" value="C2CD5"/>
</dbReference>
<dbReference type="PANTHER" id="PTHR37412">
    <property type="entry name" value="C2 DOMAIN-CONTAINING PROTEIN 5"/>
    <property type="match status" value="1"/>
</dbReference>
<dbReference type="GO" id="GO:0031340">
    <property type="term" value="P:positive regulation of vesicle fusion"/>
    <property type="evidence" value="ECO:0007669"/>
    <property type="project" value="TreeGrafter"/>
</dbReference>
<organism evidence="3 4">
    <name type="scientific">Paragonimus skrjabini miyazakii</name>
    <dbReference type="NCBI Taxonomy" id="59628"/>
    <lineage>
        <taxon>Eukaryota</taxon>
        <taxon>Metazoa</taxon>
        <taxon>Spiralia</taxon>
        <taxon>Lophotrochozoa</taxon>
        <taxon>Platyhelminthes</taxon>
        <taxon>Trematoda</taxon>
        <taxon>Digenea</taxon>
        <taxon>Plagiorchiida</taxon>
        <taxon>Troglotremata</taxon>
        <taxon>Troglotrematidae</taxon>
        <taxon>Paragonimus</taxon>
    </lineage>
</organism>
<dbReference type="GO" id="GO:0010828">
    <property type="term" value="P:positive regulation of D-glucose transmembrane transport"/>
    <property type="evidence" value="ECO:0007669"/>
    <property type="project" value="TreeGrafter"/>
</dbReference>
<dbReference type="Proteomes" id="UP000822476">
    <property type="component" value="Unassembled WGS sequence"/>
</dbReference>
<feature type="non-terminal residue" evidence="3">
    <location>
        <position position="1"/>
    </location>
</feature>
<feature type="domain" description="C2CD5 C-terminal" evidence="2">
    <location>
        <begin position="66"/>
        <end position="159"/>
    </location>
</feature>
<gene>
    <name evidence="3" type="ORF">EG68_08115</name>
</gene>
<dbReference type="GO" id="GO:0005509">
    <property type="term" value="F:calcium ion binding"/>
    <property type="evidence" value="ECO:0007669"/>
    <property type="project" value="TreeGrafter"/>
</dbReference>
<dbReference type="EMBL" id="JTDE01002232">
    <property type="protein sequence ID" value="KAF7257655.1"/>
    <property type="molecule type" value="Genomic_DNA"/>
</dbReference>
<protein>
    <recommendedName>
        <fullName evidence="2">C2CD5 C-terminal domain-containing protein</fullName>
    </recommendedName>
</protein>
<accession>A0A8S9YRP9</accession>
<feature type="region of interest" description="Disordered" evidence="1">
    <location>
        <begin position="1"/>
        <end position="54"/>
    </location>
</feature>
<keyword evidence="4" id="KW-1185">Reference proteome</keyword>
<dbReference type="PANTHER" id="PTHR37412:SF2">
    <property type="entry name" value="C2 DOMAIN-CONTAINING PROTEIN 5"/>
    <property type="match status" value="1"/>
</dbReference>
<dbReference type="GO" id="GO:0005886">
    <property type="term" value="C:plasma membrane"/>
    <property type="evidence" value="ECO:0007669"/>
    <property type="project" value="TreeGrafter"/>
</dbReference>
<sequence>ASSSAPGSEHVRLPSSNSLAESIHEPSVTYNHNHKIDNVTGTPSKHSPPPHSPPSELGDLLFGCLLTPLSSVANTCVDAYLGNLDFFFIRETNDLREAGGICGFLHSSLSEVQAVVGAHTSSLGGNALLSYHLSEVLVLRPPSRNQAQCLLNVCGDMAKISYIKPV</sequence>
<reference evidence="3" key="1">
    <citation type="submission" date="2019-07" db="EMBL/GenBank/DDBJ databases">
        <title>Annotation for the trematode Paragonimus miyazaki's.</title>
        <authorList>
            <person name="Choi Y.-J."/>
        </authorList>
    </citation>
    <scope>NUCLEOTIDE SEQUENCE</scope>
    <source>
        <strain evidence="3">Japan</strain>
    </source>
</reference>
<dbReference type="GO" id="GO:0005544">
    <property type="term" value="F:calcium-dependent phospholipid binding"/>
    <property type="evidence" value="ECO:0007669"/>
    <property type="project" value="InterPro"/>
</dbReference>
<name>A0A8S9YRP9_9TREM</name>
<evidence type="ECO:0000259" key="2">
    <source>
        <dbReference type="Pfam" id="PF23128"/>
    </source>
</evidence>
<dbReference type="OrthoDB" id="419768at2759"/>